<dbReference type="EMBL" id="WTYW01000001">
    <property type="protein sequence ID" value="MXO85407.1"/>
    <property type="molecule type" value="Genomic_DNA"/>
</dbReference>
<dbReference type="InterPro" id="IPR010466">
    <property type="entry name" value="DUF1058"/>
</dbReference>
<sequence length="164" mass="18507">MIEPLRLLKLLVAAILSFVLLSEGEAWAQEREVPYWASIRESATRLNMRVGPSLEFKIAWVYQRPGLPVKVVRLKDGWRLVEDPDGTKGWVRASLLSTNLSVYVHGEGLADMHEDPEFASAVRWRLEPGVVGSLVRCEDGWCRIAVGERRGWVRQDRLWGAGAA</sequence>
<name>A0A844ZEH4_9SPHN</name>
<dbReference type="RefSeq" id="WP_160681815.1">
    <property type="nucleotide sequence ID" value="NZ_WTYW01000001.1"/>
</dbReference>
<keyword evidence="2" id="KW-1185">Reference proteome</keyword>
<reference evidence="1 2" key="1">
    <citation type="submission" date="2019-12" db="EMBL/GenBank/DDBJ databases">
        <title>Genomic-based taxomic classification of the family Erythrobacteraceae.</title>
        <authorList>
            <person name="Xu L."/>
        </authorList>
    </citation>
    <scope>NUCLEOTIDE SEQUENCE [LARGE SCALE GENOMIC DNA]</scope>
    <source>
        <strain evidence="1 2">MCCC 1A09962</strain>
    </source>
</reference>
<dbReference type="OrthoDB" id="9810773at2"/>
<dbReference type="Gene3D" id="2.30.30.40">
    <property type="entry name" value="SH3 Domains"/>
    <property type="match status" value="1"/>
</dbReference>
<protein>
    <recommendedName>
        <fullName evidence="3">SH3-like domain-containing protein</fullName>
    </recommendedName>
</protein>
<dbReference type="Pfam" id="PF06347">
    <property type="entry name" value="SH3_4"/>
    <property type="match status" value="2"/>
</dbReference>
<dbReference type="Proteomes" id="UP000433104">
    <property type="component" value="Unassembled WGS sequence"/>
</dbReference>
<dbReference type="AlphaFoldDB" id="A0A844ZEH4"/>
<proteinExistence type="predicted"/>
<accession>A0A844ZEH4</accession>
<gene>
    <name evidence="1" type="ORF">GRI38_05130</name>
</gene>
<evidence type="ECO:0000313" key="1">
    <source>
        <dbReference type="EMBL" id="MXO85407.1"/>
    </source>
</evidence>
<evidence type="ECO:0000313" key="2">
    <source>
        <dbReference type="Proteomes" id="UP000433104"/>
    </source>
</evidence>
<evidence type="ECO:0008006" key="3">
    <source>
        <dbReference type="Google" id="ProtNLM"/>
    </source>
</evidence>
<comment type="caution">
    <text evidence="1">The sequence shown here is derived from an EMBL/GenBank/DDBJ whole genome shotgun (WGS) entry which is preliminary data.</text>
</comment>
<organism evidence="1 2">
    <name type="scientific">Parapontixanthobacter aurantiacus</name>
    <dbReference type="NCBI Taxonomy" id="1463599"/>
    <lineage>
        <taxon>Bacteria</taxon>
        <taxon>Pseudomonadati</taxon>
        <taxon>Pseudomonadota</taxon>
        <taxon>Alphaproteobacteria</taxon>
        <taxon>Sphingomonadales</taxon>
        <taxon>Erythrobacteraceae</taxon>
        <taxon>Parapontixanthobacter</taxon>
    </lineage>
</organism>